<evidence type="ECO:0000256" key="2">
    <source>
        <dbReference type="SAM" id="SignalP"/>
    </source>
</evidence>
<gene>
    <name evidence="3" type="primary">SCPL17_4</name>
    <name evidence="3" type="ORF">CK203_016299</name>
</gene>
<name>A0A438JMP2_VITVI</name>
<dbReference type="GO" id="GO:0006508">
    <property type="term" value="P:proteolysis"/>
    <property type="evidence" value="ECO:0007669"/>
    <property type="project" value="InterPro"/>
</dbReference>
<dbReference type="FunFam" id="3.40.50.12670:FF:000002">
    <property type="entry name" value="Carboxypeptidase"/>
    <property type="match status" value="1"/>
</dbReference>
<accession>A0A438JMP2</accession>
<keyword evidence="2" id="KW-0732">Signal</keyword>
<comment type="similarity">
    <text evidence="1">Belongs to the peptidase S10 family.</text>
</comment>
<dbReference type="AlphaFoldDB" id="A0A438JMP2"/>
<evidence type="ECO:0000256" key="1">
    <source>
        <dbReference type="ARBA" id="ARBA00009431"/>
    </source>
</evidence>
<feature type="signal peptide" evidence="2">
    <location>
        <begin position="1"/>
        <end position="20"/>
    </location>
</feature>
<dbReference type="Pfam" id="PF00450">
    <property type="entry name" value="Peptidase_S10"/>
    <property type="match status" value="1"/>
</dbReference>
<keyword evidence="3" id="KW-0378">Hydrolase</keyword>
<dbReference type="InterPro" id="IPR029058">
    <property type="entry name" value="AB_hydrolase_fold"/>
</dbReference>
<dbReference type="Proteomes" id="UP000288805">
    <property type="component" value="Unassembled WGS sequence"/>
</dbReference>
<dbReference type="FunFam" id="3.40.50.1820:FF:000072">
    <property type="entry name" value="Serine carboxypeptidase-like 19"/>
    <property type="match status" value="1"/>
</dbReference>
<dbReference type="GO" id="GO:0004185">
    <property type="term" value="F:serine-type carboxypeptidase activity"/>
    <property type="evidence" value="ECO:0007669"/>
    <property type="project" value="InterPro"/>
</dbReference>
<organism evidence="3 4">
    <name type="scientific">Vitis vinifera</name>
    <name type="common">Grape</name>
    <dbReference type="NCBI Taxonomy" id="29760"/>
    <lineage>
        <taxon>Eukaryota</taxon>
        <taxon>Viridiplantae</taxon>
        <taxon>Streptophyta</taxon>
        <taxon>Embryophyta</taxon>
        <taxon>Tracheophyta</taxon>
        <taxon>Spermatophyta</taxon>
        <taxon>Magnoliopsida</taxon>
        <taxon>eudicotyledons</taxon>
        <taxon>Gunneridae</taxon>
        <taxon>Pentapetalae</taxon>
        <taxon>rosids</taxon>
        <taxon>Vitales</taxon>
        <taxon>Vitaceae</taxon>
        <taxon>Viteae</taxon>
        <taxon>Vitis</taxon>
    </lineage>
</organism>
<dbReference type="Gene3D" id="3.40.50.12670">
    <property type="match status" value="1"/>
</dbReference>
<keyword evidence="3" id="KW-0121">Carboxypeptidase</keyword>
<evidence type="ECO:0000313" key="3">
    <source>
        <dbReference type="EMBL" id="RVX10240.1"/>
    </source>
</evidence>
<dbReference type="PANTHER" id="PTHR11802:SF335">
    <property type="entry name" value="SERINE CARBOXYPEPTIDASE-LIKE 18"/>
    <property type="match status" value="1"/>
</dbReference>
<feature type="chain" id="PRO_5019368587" evidence="2">
    <location>
        <begin position="21"/>
        <end position="492"/>
    </location>
</feature>
<dbReference type="PRINTS" id="PR00724">
    <property type="entry name" value="CRBOXYPTASEC"/>
</dbReference>
<protein>
    <submittedName>
        <fullName evidence="3">Serine carboxypeptidase-like 17</fullName>
    </submittedName>
</protein>
<dbReference type="InterPro" id="IPR001563">
    <property type="entry name" value="Peptidase_S10"/>
</dbReference>
<dbReference type="Gene3D" id="3.40.50.1820">
    <property type="entry name" value="alpha/beta hydrolase"/>
    <property type="match status" value="1"/>
</dbReference>
<keyword evidence="3" id="KW-0645">Protease</keyword>
<evidence type="ECO:0000313" key="4">
    <source>
        <dbReference type="Proteomes" id="UP000288805"/>
    </source>
</evidence>
<dbReference type="PANTHER" id="PTHR11802">
    <property type="entry name" value="SERINE PROTEASE FAMILY S10 SERINE CARBOXYPEPTIDASE"/>
    <property type="match status" value="1"/>
</dbReference>
<dbReference type="SUPFAM" id="SSF53474">
    <property type="entry name" value="alpha/beta-Hydrolases"/>
    <property type="match status" value="1"/>
</dbReference>
<reference evidence="3 4" key="1">
    <citation type="journal article" date="2018" name="PLoS Genet.">
        <title>Population sequencing reveals clonal diversity and ancestral inbreeding in the grapevine cultivar Chardonnay.</title>
        <authorList>
            <person name="Roach M.J."/>
            <person name="Johnson D.L."/>
            <person name="Bohlmann J."/>
            <person name="van Vuuren H.J."/>
            <person name="Jones S.J."/>
            <person name="Pretorius I.S."/>
            <person name="Schmidt S.A."/>
            <person name="Borneman A.R."/>
        </authorList>
    </citation>
    <scope>NUCLEOTIDE SEQUENCE [LARGE SCALE GENOMIC DNA]</scope>
    <source>
        <strain evidence="4">cv. Chardonnay</strain>
        <tissue evidence="3">Leaf</tissue>
    </source>
</reference>
<comment type="caution">
    <text evidence="3">The sequence shown here is derived from an EMBL/GenBank/DDBJ whole genome shotgun (WGS) entry which is preliminary data.</text>
</comment>
<dbReference type="EMBL" id="QGNW01000035">
    <property type="protein sequence ID" value="RVX10240.1"/>
    <property type="molecule type" value="Genomic_DNA"/>
</dbReference>
<proteinExistence type="inferred from homology"/>
<sequence length="492" mass="55177">MGLMYLHFLLLLLFSGKAVSRNIVKTLPGFSGELPFKLETGYVSVGDIEFFYYFVESQGNPGADPLILYMNGGPGCSGLNGFFYQVGPVVFNTTDYTGGIPTLLPYPRSWTMTANIIFVDAPVGTGFSYATTSQAYTTSDTLSVIQTLEFLRNWLNDHPDFKLNPLFIGADSYSGLIAPIIAQEIMDGNGVGEEPHINLKGYLIGSPHTDTTIELNSRIVYAHRMALISNALYEAAKTGCNGRYVDIDPSNAKCVEALESISLCIEQVSLQDILEPKCSFISPKQNKEIRRSLRENSRSFLLPSQYRTGNDWCRNFEHSLSDIWANYKSVQDALYIRPGTVEEFFRCNISLSYTENVNNVFGYHKNLTNSGLRVLVFSGDHDMVIPHVGIEQWIKSLNISLGSDWRPWFVDGQIGGYTRKYVNKAYSLTYSTLKGAGHSPTEYRRRESYEMFYSFNESFAVLMLAAHGRNLSTGTAGIERLIKEGSDFLWMR</sequence>